<accession>A0A2G4SKF4</accession>
<name>A0A2G4SKF4_RHIZD</name>
<keyword evidence="14" id="KW-1185">Reference proteome</keyword>
<keyword evidence="7" id="KW-0804">Transcription</keyword>
<dbReference type="STRING" id="1340429.A0A2G4SKF4"/>
<dbReference type="InterPro" id="IPR013087">
    <property type="entry name" value="Znf_C2H2_type"/>
</dbReference>
<dbReference type="Gene3D" id="3.30.160.60">
    <property type="entry name" value="Classic Zinc Finger"/>
    <property type="match status" value="2"/>
</dbReference>
<dbReference type="SUPFAM" id="SSF57667">
    <property type="entry name" value="beta-beta-alpha zinc fingers"/>
    <property type="match status" value="1"/>
</dbReference>
<dbReference type="InterPro" id="IPR036236">
    <property type="entry name" value="Znf_C2H2_sf"/>
</dbReference>
<evidence type="ECO:0000256" key="1">
    <source>
        <dbReference type="ARBA" id="ARBA00004123"/>
    </source>
</evidence>
<evidence type="ECO:0000256" key="9">
    <source>
        <dbReference type="ARBA" id="ARBA00038474"/>
    </source>
</evidence>
<keyword evidence="2" id="KW-0479">Metal-binding</keyword>
<feature type="domain" description="C2H2-type" evidence="12">
    <location>
        <begin position="76"/>
        <end position="103"/>
    </location>
</feature>
<evidence type="ECO:0000256" key="4">
    <source>
        <dbReference type="ARBA" id="ARBA00022771"/>
    </source>
</evidence>
<evidence type="ECO:0000313" key="13">
    <source>
        <dbReference type="EMBL" id="PHZ09250.1"/>
    </source>
</evidence>
<dbReference type="GO" id="GO:0008270">
    <property type="term" value="F:zinc ion binding"/>
    <property type="evidence" value="ECO:0007669"/>
    <property type="project" value="UniProtKB-KW"/>
</dbReference>
<dbReference type="PROSITE" id="PS00028">
    <property type="entry name" value="ZINC_FINGER_C2H2_1"/>
    <property type="match status" value="2"/>
</dbReference>
<gene>
    <name evidence="13" type="ORF">RHIMIDRAFT_240758</name>
</gene>
<comment type="subcellular location">
    <subcellularLocation>
        <location evidence="1">Nucleus</location>
    </subcellularLocation>
</comment>
<protein>
    <recommendedName>
        <fullName evidence="12">C2H2-type domain-containing protein</fullName>
    </recommendedName>
</protein>
<dbReference type="GO" id="GO:0000981">
    <property type="term" value="F:DNA-binding transcription factor activity, RNA polymerase II-specific"/>
    <property type="evidence" value="ECO:0007669"/>
    <property type="project" value="TreeGrafter"/>
</dbReference>
<dbReference type="GeneID" id="35440434"/>
<dbReference type="AlphaFoldDB" id="A0A2G4SKF4"/>
<keyword evidence="5" id="KW-0862">Zinc</keyword>
<evidence type="ECO:0000256" key="2">
    <source>
        <dbReference type="ARBA" id="ARBA00022723"/>
    </source>
</evidence>
<evidence type="ECO:0000256" key="11">
    <source>
        <dbReference type="SAM" id="MobiDB-lite"/>
    </source>
</evidence>
<dbReference type="InterPro" id="IPR051565">
    <property type="entry name" value="Sal_C2H2-zinc-finger"/>
</dbReference>
<dbReference type="RefSeq" id="XP_023462958.1">
    <property type="nucleotide sequence ID" value="XM_023609444.1"/>
</dbReference>
<dbReference type="PROSITE" id="PS50157">
    <property type="entry name" value="ZINC_FINGER_C2H2_2"/>
    <property type="match status" value="2"/>
</dbReference>
<evidence type="ECO:0000256" key="10">
    <source>
        <dbReference type="PROSITE-ProRule" id="PRU00042"/>
    </source>
</evidence>
<organism evidence="13 14">
    <name type="scientific">Rhizopus microsporus ATCC 52813</name>
    <dbReference type="NCBI Taxonomy" id="1340429"/>
    <lineage>
        <taxon>Eukaryota</taxon>
        <taxon>Fungi</taxon>
        <taxon>Fungi incertae sedis</taxon>
        <taxon>Mucoromycota</taxon>
        <taxon>Mucoromycotina</taxon>
        <taxon>Mucoromycetes</taxon>
        <taxon>Mucorales</taxon>
        <taxon>Mucorineae</taxon>
        <taxon>Rhizopodaceae</taxon>
        <taxon>Rhizopus</taxon>
    </lineage>
</organism>
<evidence type="ECO:0000313" key="14">
    <source>
        <dbReference type="Proteomes" id="UP000242254"/>
    </source>
</evidence>
<dbReference type="SMART" id="SM00355">
    <property type="entry name" value="ZnF_C2H2"/>
    <property type="match status" value="2"/>
</dbReference>
<keyword evidence="6" id="KW-0805">Transcription regulation</keyword>
<comment type="similarity">
    <text evidence="9">Belongs to the sal C2H2-type zinc-finger protein family.</text>
</comment>
<feature type="region of interest" description="Disordered" evidence="11">
    <location>
        <begin position="14"/>
        <end position="48"/>
    </location>
</feature>
<dbReference type="GO" id="GO:0000978">
    <property type="term" value="F:RNA polymerase II cis-regulatory region sequence-specific DNA binding"/>
    <property type="evidence" value="ECO:0007669"/>
    <property type="project" value="TreeGrafter"/>
</dbReference>
<dbReference type="Proteomes" id="UP000242254">
    <property type="component" value="Unassembled WGS sequence"/>
</dbReference>
<keyword evidence="3" id="KW-0677">Repeat</keyword>
<dbReference type="GO" id="GO:0005634">
    <property type="term" value="C:nucleus"/>
    <property type="evidence" value="ECO:0007669"/>
    <property type="project" value="UniProtKB-SubCell"/>
</dbReference>
<reference evidence="13 14" key="1">
    <citation type="journal article" date="2016" name="Proc. Natl. Acad. Sci. U.S.A.">
        <title>Lipid metabolic changes in an early divergent fungus govern the establishment of a mutualistic symbiosis with endobacteria.</title>
        <authorList>
            <person name="Lastovetsky O.A."/>
            <person name="Gaspar M.L."/>
            <person name="Mondo S.J."/>
            <person name="LaButti K.M."/>
            <person name="Sandor L."/>
            <person name="Grigoriev I.V."/>
            <person name="Henry S.A."/>
            <person name="Pawlowska T.E."/>
        </authorList>
    </citation>
    <scope>NUCLEOTIDE SEQUENCE [LARGE SCALE GENOMIC DNA]</scope>
    <source>
        <strain evidence="13 14">ATCC 52813</strain>
    </source>
</reference>
<evidence type="ECO:0000259" key="12">
    <source>
        <dbReference type="PROSITE" id="PS50157"/>
    </source>
</evidence>
<dbReference type="Pfam" id="PF00096">
    <property type="entry name" value="zf-C2H2"/>
    <property type="match status" value="2"/>
</dbReference>
<feature type="domain" description="C2H2-type" evidence="12">
    <location>
        <begin position="104"/>
        <end position="131"/>
    </location>
</feature>
<evidence type="ECO:0000256" key="5">
    <source>
        <dbReference type="ARBA" id="ARBA00022833"/>
    </source>
</evidence>
<evidence type="ECO:0000256" key="8">
    <source>
        <dbReference type="ARBA" id="ARBA00023242"/>
    </source>
</evidence>
<keyword evidence="4 10" id="KW-0863">Zinc-finger</keyword>
<sequence>MDKPSLPSIQFLLNEVPPPPSNNNNNNNSTLTAESKQDARIHKHKRASSTSILDTMIPLIDRIEPSTTITINQGRYICHYCHKKFTRPSSLQVHIYSHTGEKPFVCTECGKQFSVQSNMRRHFKTHKTASSSSPTTTQ</sequence>
<evidence type="ECO:0000256" key="3">
    <source>
        <dbReference type="ARBA" id="ARBA00022737"/>
    </source>
</evidence>
<evidence type="ECO:0000256" key="6">
    <source>
        <dbReference type="ARBA" id="ARBA00023015"/>
    </source>
</evidence>
<proteinExistence type="inferred from homology"/>
<keyword evidence="8" id="KW-0539">Nucleus</keyword>
<dbReference type="PANTHER" id="PTHR23233">
    <property type="entry name" value="SAL-LIKE PROTEIN"/>
    <property type="match status" value="1"/>
</dbReference>
<dbReference type="FunFam" id="3.30.160.60:FF:000671">
    <property type="entry name" value="Zinc finger protein 26"/>
    <property type="match status" value="1"/>
</dbReference>
<dbReference type="EMBL" id="KZ303859">
    <property type="protein sequence ID" value="PHZ09250.1"/>
    <property type="molecule type" value="Genomic_DNA"/>
</dbReference>
<dbReference type="PANTHER" id="PTHR23233:SF84">
    <property type="entry name" value="FI23031P1"/>
    <property type="match status" value="1"/>
</dbReference>
<evidence type="ECO:0000256" key="7">
    <source>
        <dbReference type="ARBA" id="ARBA00023163"/>
    </source>
</evidence>